<dbReference type="EC" id="2.7.2.1" evidence="9"/>
<comment type="similarity">
    <text evidence="1 9 10">Belongs to the acetokinase family.</text>
</comment>
<feature type="site" description="Transition state stabilizer" evidence="9">
    <location>
        <position position="180"/>
    </location>
</feature>
<dbReference type="InterPro" id="IPR043129">
    <property type="entry name" value="ATPase_NBD"/>
</dbReference>
<evidence type="ECO:0000256" key="2">
    <source>
        <dbReference type="ARBA" id="ARBA00022490"/>
    </source>
</evidence>
<dbReference type="EMBL" id="JACHLK010000002">
    <property type="protein sequence ID" value="MBB6558765.1"/>
    <property type="molecule type" value="Genomic_DNA"/>
</dbReference>
<comment type="caution">
    <text evidence="9">Lacks conserved residue(s) required for the propagation of feature annotation.</text>
</comment>
<name>A0A7X0U8S6_9BURK</name>
<organism evidence="11 12">
    <name type="scientific">Acidovorax soli</name>
    <dbReference type="NCBI Taxonomy" id="592050"/>
    <lineage>
        <taxon>Bacteria</taxon>
        <taxon>Pseudomonadati</taxon>
        <taxon>Pseudomonadota</taxon>
        <taxon>Betaproteobacteria</taxon>
        <taxon>Burkholderiales</taxon>
        <taxon>Comamonadaceae</taxon>
        <taxon>Acidovorax</taxon>
    </lineage>
</organism>
<evidence type="ECO:0000256" key="9">
    <source>
        <dbReference type="HAMAP-Rule" id="MF_00020"/>
    </source>
</evidence>
<dbReference type="AlphaFoldDB" id="A0A7X0U8S6"/>
<dbReference type="GO" id="GO:0008776">
    <property type="term" value="F:acetate kinase activity"/>
    <property type="evidence" value="ECO:0007669"/>
    <property type="project" value="UniProtKB-UniRule"/>
</dbReference>
<evidence type="ECO:0000313" key="11">
    <source>
        <dbReference type="EMBL" id="MBB6558765.1"/>
    </source>
</evidence>
<feature type="site" description="Transition state stabilizer" evidence="9">
    <location>
        <position position="240"/>
    </location>
</feature>
<feature type="binding site" evidence="9">
    <location>
        <position position="358"/>
    </location>
    <ligand>
        <name>Mg(2+)</name>
        <dbReference type="ChEBI" id="CHEBI:18420"/>
    </ligand>
</feature>
<dbReference type="GO" id="GO:0005829">
    <property type="term" value="C:cytosol"/>
    <property type="evidence" value="ECO:0007669"/>
    <property type="project" value="TreeGrafter"/>
</dbReference>
<comment type="pathway">
    <text evidence="9">Metabolic intermediate biosynthesis; acetyl-CoA biosynthesis; acetyl-CoA from acetate: step 1/2.</text>
</comment>
<keyword evidence="6 9" id="KW-0418">Kinase</keyword>
<evidence type="ECO:0000313" key="12">
    <source>
        <dbReference type="Proteomes" id="UP000575083"/>
    </source>
</evidence>
<feature type="binding site" evidence="9">
    <location>
        <position position="13"/>
    </location>
    <ligand>
        <name>Mg(2+)</name>
        <dbReference type="ChEBI" id="CHEBI:18420"/>
    </ligand>
</feature>
<dbReference type="PANTHER" id="PTHR21060:SF21">
    <property type="entry name" value="ACETATE KINASE"/>
    <property type="match status" value="1"/>
</dbReference>
<dbReference type="PROSITE" id="PS01076">
    <property type="entry name" value="ACETATE_KINASE_2"/>
    <property type="match status" value="1"/>
</dbReference>
<feature type="binding site" evidence="9">
    <location>
        <begin position="207"/>
        <end position="211"/>
    </location>
    <ligand>
        <name>ATP</name>
        <dbReference type="ChEBI" id="CHEBI:30616"/>
    </ligand>
</feature>
<dbReference type="InterPro" id="IPR023865">
    <property type="entry name" value="Aliphatic_acid_kinase_CS"/>
</dbReference>
<comment type="catalytic activity">
    <reaction evidence="9">
        <text>acetate + ATP = acetyl phosphate + ADP</text>
        <dbReference type="Rhea" id="RHEA:11352"/>
        <dbReference type="ChEBI" id="CHEBI:22191"/>
        <dbReference type="ChEBI" id="CHEBI:30089"/>
        <dbReference type="ChEBI" id="CHEBI:30616"/>
        <dbReference type="ChEBI" id="CHEBI:456216"/>
        <dbReference type="EC" id="2.7.2.1"/>
    </reaction>
</comment>
<comment type="cofactor">
    <cofactor evidence="9">
        <name>Mg(2+)</name>
        <dbReference type="ChEBI" id="CHEBI:18420"/>
    </cofactor>
    <cofactor evidence="9">
        <name>Mn(2+)</name>
        <dbReference type="ChEBI" id="CHEBI:29035"/>
    </cofactor>
    <text evidence="9">Mg(2+). Can also accept Mn(2+).</text>
</comment>
<gene>
    <name evidence="9" type="primary">ackA</name>
    <name evidence="11" type="ORF">HNP48_001429</name>
</gene>
<dbReference type="PRINTS" id="PR00471">
    <property type="entry name" value="ACETATEKNASE"/>
</dbReference>
<keyword evidence="7 9" id="KW-0067">ATP-binding</keyword>
<dbReference type="InterPro" id="IPR000890">
    <property type="entry name" value="Aliphatic_acid_kin_short-chain"/>
</dbReference>
<comment type="subcellular location">
    <subcellularLocation>
        <location evidence="9">Cytoplasm</location>
    </subcellularLocation>
</comment>
<comment type="function">
    <text evidence="9">Catalyzes the formation of acetyl phosphate from acetate and ATP. Can also catalyze the reverse reaction.</text>
</comment>
<dbReference type="HAMAP" id="MF_00020">
    <property type="entry name" value="Acetate_kinase"/>
    <property type="match status" value="1"/>
</dbReference>
<dbReference type="GO" id="GO:0000287">
    <property type="term" value="F:magnesium ion binding"/>
    <property type="evidence" value="ECO:0007669"/>
    <property type="project" value="UniProtKB-UniRule"/>
</dbReference>
<dbReference type="Gene3D" id="3.30.420.40">
    <property type="match status" value="2"/>
</dbReference>
<evidence type="ECO:0000256" key="4">
    <source>
        <dbReference type="ARBA" id="ARBA00022723"/>
    </source>
</evidence>
<keyword evidence="5 9" id="KW-0547">Nucleotide-binding</keyword>
<evidence type="ECO:0000256" key="3">
    <source>
        <dbReference type="ARBA" id="ARBA00022679"/>
    </source>
</evidence>
<sequence length="371" mass="38933">MTQPLVPVLLVLNVGSSSIKFQVFERASLAVLMAGKVTGIGTSAQLSAKITGAEAPVRTALPAADHDSAMAAVIALIDEHDDGWRLAAVVHRVVHGGAAFHAPVVVTPEILAQLQALAPLAPLHQPHNLAGIAASQRLASHALDIACFDTAFHARMDPLFQAFALPGQLRDQGVRRYGFHGLSYEWLAHELVRTRPDLAQARVVAAHLGNGASLCAMQAGRSVDTTMGMTALDGLPMGTRSGAIDAGAVLYLQRTLGMDADQVEHLLYQESGLKGLSGVSSDMQALQASADPQAAFAIDYFALKVAQYTAMLAVSMGGIDALVFTGGIGENADTVRAAILARLPMLGSFETLVIPANEEKMMALHAKQLLG</sequence>
<dbReference type="InterPro" id="IPR004372">
    <property type="entry name" value="Ac/propionate_kinase"/>
</dbReference>
<evidence type="ECO:0000256" key="10">
    <source>
        <dbReference type="RuleBase" id="RU003835"/>
    </source>
</evidence>
<feature type="binding site" evidence="9">
    <location>
        <position position="20"/>
    </location>
    <ligand>
        <name>ATP</name>
        <dbReference type="ChEBI" id="CHEBI:30616"/>
    </ligand>
</feature>
<dbReference type="GO" id="GO:0005524">
    <property type="term" value="F:ATP binding"/>
    <property type="evidence" value="ECO:0007669"/>
    <property type="project" value="UniProtKB-KW"/>
</dbReference>
<feature type="active site" description="Proton donor/acceptor" evidence="9">
    <location>
        <position position="149"/>
    </location>
</feature>
<keyword evidence="4 9" id="KW-0479">Metal-binding</keyword>
<evidence type="ECO:0000256" key="5">
    <source>
        <dbReference type="ARBA" id="ARBA00022741"/>
    </source>
</evidence>
<accession>A0A7X0U8S6</accession>
<protein>
    <recommendedName>
        <fullName evidence="9">Acetate kinase</fullName>
        <ecNumber evidence="9">2.7.2.1</ecNumber>
    </recommendedName>
    <alternativeName>
        <fullName evidence="9">Acetokinase</fullName>
    </alternativeName>
</protein>
<evidence type="ECO:0000256" key="7">
    <source>
        <dbReference type="ARBA" id="ARBA00022840"/>
    </source>
</evidence>
<keyword evidence="3 9" id="KW-0808">Transferase</keyword>
<dbReference type="PIRSF" id="PIRSF000722">
    <property type="entry name" value="Acetate_prop_kin"/>
    <property type="match status" value="1"/>
</dbReference>
<dbReference type="SUPFAM" id="SSF53067">
    <property type="entry name" value="Actin-like ATPase domain"/>
    <property type="match status" value="2"/>
</dbReference>
<keyword evidence="2 9" id="KW-0963">Cytoplasm</keyword>
<dbReference type="GO" id="GO:0006083">
    <property type="term" value="P:acetate metabolic process"/>
    <property type="evidence" value="ECO:0007669"/>
    <property type="project" value="TreeGrafter"/>
</dbReference>
<evidence type="ECO:0000256" key="8">
    <source>
        <dbReference type="ARBA" id="ARBA00022842"/>
    </source>
</evidence>
<dbReference type="PROSITE" id="PS01075">
    <property type="entry name" value="ACETATE_KINASE_1"/>
    <property type="match status" value="1"/>
</dbReference>
<evidence type="ECO:0000256" key="1">
    <source>
        <dbReference type="ARBA" id="ARBA00008748"/>
    </source>
</evidence>
<dbReference type="Proteomes" id="UP000575083">
    <property type="component" value="Unassembled WGS sequence"/>
</dbReference>
<evidence type="ECO:0000256" key="6">
    <source>
        <dbReference type="ARBA" id="ARBA00022777"/>
    </source>
</evidence>
<keyword evidence="12" id="KW-1185">Reference proteome</keyword>
<dbReference type="PANTHER" id="PTHR21060">
    <property type="entry name" value="ACETATE KINASE"/>
    <property type="match status" value="1"/>
</dbReference>
<dbReference type="RefSeq" id="WP_184856189.1">
    <property type="nucleotide sequence ID" value="NZ_JACHLK010000002.1"/>
</dbReference>
<keyword evidence="8 9" id="KW-0460">Magnesium</keyword>
<reference evidence="11 12" key="1">
    <citation type="submission" date="2020-08" db="EMBL/GenBank/DDBJ databases">
        <title>Functional genomics of gut bacteria from endangered species of beetles.</title>
        <authorList>
            <person name="Carlos-Shanley C."/>
        </authorList>
    </citation>
    <scope>NUCLEOTIDE SEQUENCE [LARGE SCALE GENOMIC DNA]</scope>
    <source>
        <strain evidence="11 12">S00198</strain>
    </source>
</reference>
<comment type="subunit">
    <text evidence="9">Homodimer.</text>
</comment>
<proteinExistence type="inferred from homology"/>
<comment type="caution">
    <text evidence="11">The sequence shown here is derived from an EMBL/GenBank/DDBJ whole genome shotgun (WGS) entry which is preliminary data.</text>
</comment>
<dbReference type="Pfam" id="PF00871">
    <property type="entry name" value="Acetate_kinase"/>
    <property type="match status" value="1"/>
</dbReference>
<dbReference type="GO" id="GO:0006085">
    <property type="term" value="P:acetyl-CoA biosynthetic process"/>
    <property type="evidence" value="ECO:0007669"/>
    <property type="project" value="UniProtKB-UniRule"/>
</dbReference>
<feature type="binding site" evidence="9">
    <location>
        <begin position="327"/>
        <end position="331"/>
    </location>
    <ligand>
        <name>ATP</name>
        <dbReference type="ChEBI" id="CHEBI:30616"/>
    </ligand>
</feature>
<dbReference type="NCBIfam" id="TIGR00016">
    <property type="entry name" value="ackA"/>
    <property type="match status" value="1"/>
</dbReference>
<feature type="binding site" evidence="9">
    <location>
        <position position="92"/>
    </location>
    <ligand>
        <name>substrate</name>
    </ligand>
</feature>
<dbReference type="UniPathway" id="UPA00340">
    <property type="reaction ID" value="UER00458"/>
</dbReference>